<protein>
    <submittedName>
        <fullName evidence="5">Capsid triplex subunit 1</fullName>
    </submittedName>
</protein>
<feature type="region of interest" description="Disordered" evidence="4">
    <location>
        <begin position="342"/>
        <end position="361"/>
    </location>
</feature>
<gene>
    <name evidence="5" type="primary">UL38</name>
</gene>
<keyword evidence="3" id="KW-0946">Virion</keyword>
<dbReference type="Pfam" id="PF03327">
    <property type="entry name" value="Herpes_VP19C"/>
    <property type="match status" value="1"/>
</dbReference>
<evidence type="ECO:0000313" key="5">
    <source>
        <dbReference type="EMBL" id="AMB66146.1"/>
    </source>
</evidence>
<evidence type="ECO:0000256" key="4">
    <source>
        <dbReference type="SAM" id="MobiDB-lite"/>
    </source>
</evidence>
<dbReference type="InterPro" id="IPR004999">
    <property type="entry name" value="Herpes_1"/>
</dbReference>
<dbReference type="GO" id="GO:0003677">
    <property type="term" value="F:DNA binding"/>
    <property type="evidence" value="ECO:0007669"/>
    <property type="project" value="InterPro"/>
</dbReference>
<sequence>MWLLGIDPAESSPGTRATRDDTEQAVDKILRGARRAGGLTVPGAPRYHLTRQVTLTDLCQPNAERAGALLLALRHPTDLPHLARHRAPPGRQTERLAEAWGQLLEASALGSGRAESGCARAGLVSFNFLVAACAAAYDARDAAEAVRAHITTNYGGTRAGARLDRFSECLRAMVHTHVFPHEVMRFFGGLVSWVTQDELASVTAVCSGPQEATHTGHPGRPCSAVTIPACAFVDLDAELCLGGPGAAFLYLVFTYRQCRDQELCCVYVVKSQLPPRGLEAALAHTPATRAGPVRPLPSRPAPSWTWTPSCAWGALGRRSCTWSSPTDSAGTRSSVACTWSRASSPRADWRRPSSGCSGASG</sequence>
<proteinExistence type="inferred from homology"/>
<name>A0A0Y0REJ4_HHV2</name>
<evidence type="ECO:0000256" key="1">
    <source>
        <dbReference type="ARBA" id="ARBA00022561"/>
    </source>
</evidence>
<feature type="region of interest" description="Disordered" evidence="4">
    <location>
        <begin position="1"/>
        <end position="22"/>
    </location>
</feature>
<accession>A0A0Y0REJ4</accession>
<organismHost>
    <name type="scientific">Homo sapiens</name>
    <name type="common">Human</name>
    <dbReference type="NCBI Taxonomy" id="9606"/>
</organismHost>
<dbReference type="GO" id="GO:0019069">
    <property type="term" value="P:viral capsid assembly"/>
    <property type="evidence" value="ECO:0007669"/>
    <property type="project" value="InterPro"/>
</dbReference>
<dbReference type="HAMAP" id="MF_04018">
    <property type="entry name" value="HSV_TRX1"/>
    <property type="match status" value="1"/>
</dbReference>
<dbReference type="EMBL" id="KU310664">
    <property type="protein sequence ID" value="AMB66146.1"/>
    <property type="molecule type" value="Genomic_DNA"/>
</dbReference>
<keyword evidence="2" id="KW-1048">Host nucleus</keyword>
<reference evidence="5" key="1">
    <citation type="journal article" date="2016" name="JCI Insight">
        <title>HSV-2 DeltagD elicits FcgammaR-effector antibodies that protect against clinical isolates.</title>
        <authorList>
            <person name="Petro C.D."/>
            <person name="Weinrick B."/>
            <person name="Khajoueinejad N."/>
            <person name="Burn C."/>
            <person name="Sellers R."/>
            <person name="Jacobs W.R.Jr."/>
            <person name="Herold B.C."/>
        </authorList>
    </citation>
    <scope>NUCLEOTIDE SEQUENCE</scope>
    <source>
        <strain evidence="5">B^3x2.3</strain>
    </source>
</reference>
<organism evidence="5">
    <name type="scientific">Human herpesvirus 2</name>
    <name type="common">HHV-2</name>
    <name type="synonym">Human herpes simplex virus 2</name>
    <dbReference type="NCBI Taxonomy" id="10310"/>
    <lineage>
        <taxon>Viruses</taxon>
        <taxon>Duplodnaviria</taxon>
        <taxon>Heunggongvirae</taxon>
        <taxon>Peploviricota</taxon>
        <taxon>Herviviricetes</taxon>
        <taxon>Herpesvirales</taxon>
        <taxon>Orthoherpesviridae</taxon>
        <taxon>Alphaherpesvirinae</taxon>
        <taxon>Simplexvirus</taxon>
        <taxon>Simplexvirus humanalpha2</taxon>
    </lineage>
</organism>
<evidence type="ECO:0000256" key="3">
    <source>
        <dbReference type="ARBA" id="ARBA00022844"/>
    </source>
</evidence>
<keyword evidence="1" id="KW-0167">Capsid protein</keyword>
<dbReference type="GO" id="GO:0019028">
    <property type="term" value="C:viral capsid"/>
    <property type="evidence" value="ECO:0007669"/>
    <property type="project" value="UniProtKB-KW"/>
</dbReference>
<evidence type="ECO:0000256" key="2">
    <source>
        <dbReference type="ARBA" id="ARBA00022562"/>
    </source>
</evidence>